<gene>
    <name evidence="6" type="primary">ppk</name>
    <name evidence="13" type="ORF">NRP21_13410</name>
</gene>
<dbReference type="NCBIfam" id="NF003917">
    <property type="entry name" value="PRK05443.1-1"/>
    <property type="match status" value="1"/>
</dbReference>
<keyword evidence="3 6" id="KW-0547">Nucleotide-binding</keyword>
<sequence>MDAKTDKPEATIPEPGRTEKPVASRPLRASRAAIPRGMPAPAPETQKEPLSVEPPAARVIRADREASLRGTPAPAPALEALREPDPGSPELPEPATHGPGRFINRELSWLAFNERVLEEAGNTAHPLLERLRFVAISSSNLDEFYSVRVAGLLGQEREGVVTVSPDGLTPTQQLTAINERAGRLLAGQQAAWLGLRGQLADAGIRVADPAELSEADREWLAAWFMDRAFPVLTPLAVDPAHPFPFIANLSLCLIMKLVREEDGGTMRALLPLPPQLERFIRLPGTGAPRADGTREPARFVLLEEVVLLNLRHLFPGFILAERGLFRLIRDTDVEFEEEAEDLVRSYESALKRRRRGRAIRLSVTSDTPADMVDLVAEELDAPRAEIFHSDGLLGLSDLTQLILDDRPDLLFKPYTPRFPERILDFGGDCFAAIRAKDIVVHHPYESFDVVVQFLRQAARDPAVVAIKQTLYRTSRDSPIARALIEAADSGKSVTAMVELKARFDEERNIALARELEAAGVQVVYGFVDLKTHAKVSLVVRREAGGLRSYAHFGTGNYHPVTARIYTDLSFFTADPGLTRDAARLFNYMTGYARPETMESLAFAPLTLRPTLMGLIEGEIANAREGKPSGIWLKMNSLVDERLIDALYRASNAGVKVDCVIRGICCLRPGVKGYSENIRVKSIVGRFLEHSRILVFGNGHRLPSRRARVFISSADLMARNMDWRVETMVPVENPTVHAQVLDQIMVVNLKDRVQSWELHPDGAYRRIEPHGGQGAPPLSVHEYFMTNPSLSGRGSALHHAPRSRAPARRRPDRVAQD</sequence>
<evidence type="ECO:0000256" key="6">
    <source>
        <dbReference type="HAMAP-Rule" id="MF_00347"/>
    </source>
</evidence>
<dbReference type="GO" id="GO:0008976">
    <property type="term" value="F:polyphosphate kinase activity"/>
    <property type="evidence" value="ECO:0007669"/>
    <property type="project" value="UniProtKB-EC"/>
</dbReference>
<dbReference type="Pfam" id="PF13089">
    <property type="entry name" value="PP_kinase_N"/>
    <property type="match status" value="1"/>
</dbReference>
<dbReference type="EC" id="2.7.4.1" evidence="6 7"/>
<evidence type="ECO:0000256" key="7">
    <source>
        <dbReference type="RuleBase" id="RU003800"/>
    </source>
</evidence>
<dbReference type="Gene3D" id="1.20.58.310">
    <property type="entry name" value="Polyphosphate kinase N-terminal domain"/>
    <property type="match status" value="1"/>
</dbReference>
<comment type="cofactor">
    <cofactor evidence="6">
        <name>Mg(2+)</name>
        <dbReference type="ChEBI" id="CHEBI:18420"/>
    </cofactor>
</comment>
<dbReference type="InterPro" id="IPR025200">
    <property type="entry name" value="PPK_C_dom2"/>
</dbReference>
<dbReference type="Gene3D" id="3.30.1840.10">
    <property type="entry name" value="Polyphosphate kinase middle domain"/>
    <property type="match status" value="1"/>
</dbReference>
<feature type="binding site" evidence="6">
    <location>
        <position position="565"/>
    </location>
    <ligand>
        <name>ATP</name>
        <dbReference type="ChEBI" id="CHEBI:30616"/>
    </ligand>
</feature>
<keyword evidence="4 6" id="KW-0418">Kinase</keyword>
<dbReference type="InterPro" id="IPR003414">
    <property type="entry name" value="PP_kinase"/>
</dbReference>
<feature type="domain" description="Polyphosphate kinase middle" evidence="9">
    <location>
        <begin position="216"/>
        <end position="401"/>
    </location>
</feature>
<proteinExistence type="inferred from homology"/>
<feature type="binding site" evidence="6">
    <location>
        <position position="140"/>
    </location>
    <ligand>
        <name>ATP</name>
        <dbReference type="ChEBI" id="CHEBI:30616"/>
    </ligand>
</feature>
<dbReference type="Gene3D" id="3.30.870.10">
    <property type="entry name" value="Endonuclease Chain A"/>
    <property type="match status" value="2"/>
</dbReference>
<dbReference type="SUPFAM" id="SSF143724">
    <property type="entry name" value="PHP14-like"/>
    <property type="match status" value="1"/>
</dbReference>
<dbReference type="Pfam" id="PF13090">
    <property type="entry name" value="PP_kinase_C"/>
    <property type="match status" value="1"/>
</dbReference>
<feature type="binding site" evidence="6">
    <location>
        <position position="472"/>
    </location>
    <ligand>
        <name>Mg(2+)</name>
        <dbReference type="ChEBI" id="CHEBI:18420"/>
    </ligand>
</feature>
<dbReference type="HAMAP" id="MF_00347">
    <property type="entry name" value="Polyphosphate_kinase"/>
    <property type="match status" value="1"/>
</dbReference>
<feature type="domain" description="Polyphosphate kinase C-terminal" evidence="11">
    <location>
        <begin position="600"/>
        <end position="768"/>
    </location>
</feature>
<keyword evidence="6" id="KW-0479">Metal-binding</keyword>
<dbReference type="InterPro" id="IPR036832">
    <property type="entry name" value="PPK_N_dom_sf"/>
</dbReference>
<name>A0ABT1X4N3_9PROT</name>
<feature type="region of interest" description="Disordered" evidence="8">
    <location>
        <begin position="789"/>
        <end position="816"/>
    </location>
</feature>
<dbReference type="PANTHER" id="PTHR30218">
    <property type="entry name" value="POLYPHOSPHATE KINASE"/>
    <property type="match status" value="1"/>
</dbReference>
<evidence type="ECO:0000259" key="9">
    <source>
        <dbReference type="Pfam" id="PF02503"/>
    </source>
</evidence>
<evidence type="ECO:0000259" key="12">
    <source>
        <dbReference type="Pfam" id="PF17941"/>
    </source>
</evidence>
<dbReference type="InterPro" id="IPR025198">
    <property type="entry name" value="PPK_N_dom"/>
</dbReference>
<dbReference type="InterPro" id="IPR041108">
    <property type="entry name" value="PP_kinase_C_1"/>
</dbReference>
<comment type="function">
    <text evidence="6 7">Catalyzes the reversible transfer of the terminal phosphate of ATP to form a long-chain polyphosphate (polyP).</text>
</comment>
<evidence type="ECO:0000256" key="1">
    <source>
        <dbReference type="ARBA" id="ARBA00022553"/>
    </source>
</evidence>
<dbReference type="InterPro" id="IPR036830">
    <property type="entry name" value="PP_kinase_middle_dom_sf"/>
</dbReference>
<feature type="domain" description="Polyphosphate kinase C-terminal" evidence="12">
    <location>
        <begin position="429"/>
        <end position="593"/>
    </location>
</feature>
<protein>
    <recommendedName>
        <fullName evidence="6 7">Polyphosphate kinase</fullName>
        <ecNumber evidence="6 7">2.7.4.1</ecNumber>
    </recommendedName>
    <alternativeName>
        <fullName evidence="6">ATP-polyphosphate phosphotransferase</fullName>
    </alternativeName>
    <alternativeName>
        <fullName evidence="6">Polyphosphoric acid kinase</fullName>
    </alternativeName>
</protein>
<feature type="binding site" evidence="6">
    <location>
        <position position="689"/>
    </location>
    <ligand>
        <name>ATP</name>
        <dbReference type="ChEBI" id="CHEBI:30616"/>
    </ligand>
</feature>
<keyword evidence="6" id="KW-0460">Magnesium</keyword>
<evidence type="ECO:0000256" key="3">
    <source>
        <dbReference type="ARBA" id="ARBA00022741"/>
    </source>
</evidence>
<dbReference type="InterPro" id="IPR024953">
    <property type="entry name" value="PP_kinase_middle"/>
</dbReference>
<reference evidence="13 14" key="1">
    <citation type="submission" date="2022-06" db="EMBL/GenBank/DDBJ databases">
        <title>Roseomonas CN29.</title>
        <authorList>
            <person name="Cheng Y."/>
            <person name="He X."/>
        </authorList>
    </citation>
    <scope>NUCLEOTIDE SEQUENCE [LARGE SCALE GENOMIC DNA]</scope>
    <source>
        <strain evidence="13 14">CN29</strain>
    </source>
</reference>
<comment type="catalytic activity">
    <reaction evidence="6 7">
        <text>[phosphate](n) + ATP = [phosphate](n+1) + ADP</text>
        <dbReference type="Rhea" id="RHEA:19573"/>
        <dbReference type="Rhea" id="RHEA-COMP:9859"/>
        <dbReference type="Rhea" id="RHEA-COMP:14280"/>
        <dbReference type="ChEBI" id="CHEBI:16838"/>
        <dbReference type="ChEBI" id="CHEBI:30616"/>
        <dbReference type="ChEBI" id="CHEBI:456216"/>
        <dbReference type="EC" id="2.7.4.1"/>
    </reaction>
</comment>
<accession>A0ABT1X4N3</accession>
<keyword evidence="2 6" id="KW-0808">Transferase</keyword>
<keyword evidence="5 6" id="KW-0067">ATP-binding</keyword>
<evidence type="ECO:0000313" key="14">
    <source>
        <dbReference type="Proteomes" id="UP001524642"/>
    </source>
</evidence>
<feature type="binding site" evidence="6">
    <location>
        <position position="502"/>
    </location>
    <ligand>
        <name>Mg(2+)</name>
        <dbReference type="ChEBI" id="CHEBI:18420"/>
    </ligand>
</feature>
<evidence type="ECO:0000256" key="2">
    <source>
        <dbReference type="ARBA" id="ARBA00022679"/>
    </source>
</evidence>
<dbReference type="CDD" id="cd09168">
    <property type="entry name" value="PLDc_PaPPK1_C2_like"/>
    <property type="match status" value="1"/>
</dbReference>
<dbReference type="SUPFAM" id="SSF140356">
    <property type="entry name" value="PPK N-terminal domain-like"/>
    <property type="match status" value="1"/>
</dbReference>
<dbReference type="NCBIfam" id="NF003919">
    <property type="entry name" value="PRK05443.1-4"/>
    <property type="match status" value="1"/>
</dbReference>
<dbReference type="NCBIfam" id="TIGR03705">
    <property type="entry name" value="poly_P_kin"/>
    <property type="match status" value="1"/>
</dbReference>
<dbReference type="Proteomes" id="UP001524642">
    <property type="component" value="Unassembled WGS sequence"/>
</dbReference>
<dbReference type="Pfam" id="PF02503">
    <property type="entry name" value="PP_kinase"/>
    <property type="match status" value="1"/>
</dbReference>
<organism evidence="13 14">
    <name type="scientific">Roseomonas populi</name>
    <dbReference type="NCBI Taxonomy" id="3121582"/>
    <lineage>
        <taxon>Bacteria</taxon>
        <taxon>Pseudomonadati</taxon>
        <taxon>Pseudomonadota</taxon>
        <taxon>Alphaproteobacteria</taxon>
        <taxon>Acetobacterales</taxon>
        <taxon>Roseomonadaceae</taxon>
        <taxon>Roseomonas</taxon>
    </lineage>
</organism>
<evidence type="ECO:0000256" key="8">
    <source>
        <dbReference type="SAM" id="MobiDB-lite"/>
    </source>
</evidence>
<dbReference type="NCBIfam" id="NF003921">
    <property type="entry name" value="PRK05443.2-2"/>
    <property type="match status" value="1"/>
</dbReference>
<evidence type="ECO:0000313" key="13">
    <source>
        <dbReference type="EMBL" id="MCR0983048.1"/>
    </source>
</evidence>
<feature type="binding site" evidence="6">
    <location>
        <position position="661"/>
    </location>
    <ligand>
        <name>ATP</name>
        <dbReference type="ChEBI" id="CHEBI:30616"/>
    </ligand>
</feature>
<dbReference type="NCBIfam" id="NF003918">
    <property type="entry name" value="PRK05443.1-2"/>
    <property type="match status" value="1"/>
</dbReference>
<evidence type="ECO:0000256" key="5">
    <source>
        <dbReference type="ARBA" id="ARBA00022840"/>
    </source>
</evidence>
<feature type="active site" description="Phosphohistidine intermediate" evidence="6">
    <location>
        <position position="532"/>
    </location>
</feature>
<evidence type="ECO:0000256" key="4">
    <source>
        <dbReference type="ARBA" id="ARBA00022777"/>
    </source>
</evidence>
<dbReference type="CDD" id="cd09165">
    <property type="entry name" value="PLDc_PaPPK1_C1_like"/>
    <property type="match status" value="1"/>
</dbReference>
<feature type="domain" description="Polyphosphate kinase N-terminal" evidence="10">
    <location>
        <begin position="102"/>
        <end position="206"/>
    </location>
</feature>
<feature type="compositionally biased region" description="Basic residues" evidence="8">
    <location>
        <begin position="798"/>
        <end position="810"/>
    </location>
</feature>
<dbReference type="EMBL" id="JANJOU010000009">
    <property type="protein sequence ID" value="MCR0983048.1"/>
    <property type="molecule type" value="Genomic_DNA"/>
</dbReference>
<feature type="region of interest" description="Disordered" evidence="8">
    <location>
        <begin position="1"/>
        <end position="99"/>
    </location>
</feature>
<evidence type="ECO:0000259" key="10">
    <source>
        <dbReference type="Pfam" id="PF13089"/>
    </source>
</evidence>
<comment type="similarity">
    <text evidence="6 7">Belongs to the polyphosphate kinase 1 (PPK1) family.</text>
</comment>
<keyword evidence="1 6" id="KW-0597">Phosphoprotein</keyword>
<keyword evidence="14" id="KW-1185">Reference proteome</keyword>
<dbReference type="PANTHER" id="PTHR30218:SF0">
    <property type="entry name" value="POLYPHOSPHATE KINASE"/>
    <property type="match status" value="1"/>
</dbReference>
<evidence type="ECO:0000259" key="11">
    <source>
        <dbReference type="Pfam" id="PF13090"/>
    </source>
</evidence>
<dbReference type="SUPFAM" id="SSF56024">
    <property type="entry name" value="Phospholipase D/nuclease"/>
    <property type="match status" value="2"/>
</dbReference>
<comment type="PTM">
    <text evidence="6 7">An intermediate of this reaction is the autophosphorylated ppk in which a phosphate is covalently linked to a histidine residue through a N-P bond.</text>
</comment>
<comment type="caution">
    <text evidence="13">The sequence shown here is derived from an EMBL/GenBank/DDBJ whole genome shotgun (WGS) entry which is preliminary data.</text>
</comment>
<dbReference type="Pfam" id="PF17941">
    <property type="entry name" value="PP_kinase_C_1"/>
    <property type="match status" value="1"/>
</dbReference>